<dbReference type="KEGG" id="tps:THAPSDRAFT_12049"/>
<dbReference type="PaxDb" id="35128-Thaps12049"/>
<dbReference type="OMA" id="DQCMFRI"/>
<keyword evidence="2" id="KW-1185">Reference proteome</keyword>
<dbReference type="Proteomes" id="UP000001449">
    <property type="component" value="Chromosome 23"/>
</dbReference>
<accession>B8CGB4</accession>
<gene>
    <name evidence="1" type="ORF">THAPSDRAFT_12049</name>
</gene>
<name>B8CGB4_THAPS</name>
<sequence length="383" mass="43427">MRTALTAVSALSAALMPSASHSFAPIHSLAHPIATLPATSSSNEEDTTQVLLLDHININHQKGRHDLLKAFYFDFLKCSIDSRKLDNYQSGRKTVWANVGMHQFHLPEGKPDAQVFDGMITLVHSNLEGLMERYNQYLDGEDAFVPLMGTEFDVIVEEDGEDIMMIVNDPWGTQFCILPSDDVDEDRAAYLGEQPLLKNHELSEGLCLEDLTVYVPHDANLEGIGRFYQYVLGAPTVDELTTENQISIAMGDRQTLTFQHHPDGEAEVAHHDLTYEVKDDEEETDDSRPFYPSNHGPHISMYVTNLPYAYQMAEKLDALYVNPRFKRRAYSEEEAIDQCMFRILDIVDPLDETKGVILRLEHEIRSTKTRDGKKYKSCPLFDV</sequence>
<evidence type="ECO:0008006" key="3">
    <source>
        <dbReference type="Google" id="ProtNLM"/>
    </source>
</evidence>
<dbReference type="eggNOG" id="ENOG502S6Y6">
    <property type="taxonomic scope" value="Eukaryota"/>
</dbReference>
<reference evidence="1 2" key="1">
    <citation type="journal article" date="2004" name="Science">
        <title>The genome of the diatom Thalassiosira pseudonana: ecology, evolution, and metabolism.</title>
        <authorList>
            <person name="Armbrust E.V."/>
            <person name="Berges J.A."/>
            <person name="Bowler C."/>
            <person name="Green B.R."/>
            <person name="Martinez D."/>
            <person name="Putnam N.H."/>
            <person name="Zhou S."/>
            <person name="Allen A.E."/>
            <person name="Apt K.E."/>
            <person name="Bechner M."/>
            <person name="Brzezinski M.A."/>
            <person name="Chaal B.K."/>
            <person name="Chiovitti A."/>
            <person name="Davis A.K."/>
            <person name="Demarest M.S."/>
            <person name="Detter J.C."/>
            <person name="Glavina T."/>
            <person name="Goodstein D."/>
            <person name="Hadi M.Z."/>
            <person name="Hellsten U."/>
            <person name="Hildebrand M."/>
            <person name="Jenkins B.D."/>
            <person name="Jurka J."/>
            <person name="Kapitonov V.V."/>
            <person name="Kroger N."/>
            <person name="Lau W.W."/>
            <person name="Lane T.W."/>
            <person name="Larimer F.W."/>
            <person name="Lippmeier J.C."/>
            <person name="Lucas S."/>
            <person name="Medina M."/>
            <person name="Montsant A."/>
            <person name="Obornik M."/>
            <person name="Parker M.S."/>
            <person name="Palenik B."/>
            <person name="Pazour G.J."/>
            <person name="Richardson P.M."/>
            <person name="Rynearson T.A."/>
            <person name="Saito M.A."/>
            <person name="Schwartz D.C."/>
            <person name="Thamatrakoln K."/>
            <person name="Valentin K."/>
            <person name="Vardi A."/>
            <person name="Wilkerson F.P."/>
            <person name="Rokhsar D.S."/>
        </authorList>
    </citation>
    <scope>NUCLEOTIDE SEQUENCE [LARGE SCALE GENOMIC DNA]</scope>
    <source>
        <strain evidence="1 2">CCMP1335</strain>
    </source>
</reference>
<dbReference type="STRING" id="35128.B8CGB4"/>
<dbReference type="AlphaFoldDB" id="B8CGB4"/>
<dbReference type="GeneID" id="7442656"/>
<dbReference type="InParanoid" id="B8CGB4"/>
<dbReference type="PANTHER" id="PTHR40280">
    <property type="entry name" value="BLR6907 PROTEIN"/>
    <property type="match status" value="1"/>
</dbReference>
<dbReference type="EMBL" id="CM000654">
    <property type="protein sequence ID" value="EED87539.1"/>
    <property type="molecule type" value="Genomic_DNA"/>
</dbReference>
<dbReference type="PANTHER" id="PTHR40280:SF1">
    <property type="entry name" value="VOC DOMAIN-CONTAINING PROTEIN"/>
    <property type="match status" value="1"/>
</dbReference>
<proteinExistence type="predicted"/>
<dbReference type="HOGENOM" id="CLU_722606_0_0_1"/>
<reference evidence="1 2" key="2">
    <citation type="journal article" date="2008" name="Nature">
        <title>The Phaeodactylum genome reveals the evolutionary history of diatom genomes.</title>
        <authorList>
            <person name="Bowler C."/>
            <person name="Allen A.E."/>
            <person name="Badger J.H."/>
            <person name="Grimwood J."/>
            <person name="Jabbari K."/>
            <person name="Kuo A."/>
            <person name="Maheswari U."/>
            <person name="Martens C."/>
            <person name="Maumus F."/>
            <person name="Otillar R.P."/>
            <person name="Rayko E."/>
            <person name="Salamov A."/>
            <person name="Vandepoele K."/>
            <person name="Beszteri B."/>
            <person name="Gruber A."/>
            <person name="Heijde M."/>
            <person name="Katinka M."/>
            <person name="Mock T."/>
            <person name="Valentin K."/>
            <person name="Verret F."/>
            <person name="Berges J.A."/>
            <person name="Brownlee C."/>
            <person name="Cadoret J.P."/>
            <person name="Chiovitti A."/>
            <person name="Choi C.J."/>
            <person name="Coesel S."/>
            <person name="De Martino A."/>
            <person name="Detter J.C."/>
            <person name="Durkin C."/>
            <person name="Falciatore A."/>
            <person name="Fournet J."/>
            <person name="Haruta M."/>
            <person name="Huysman M.J."/>
            <person name="Jenkins B.D."/>
            <person name="Jiroutova K."/>
            <person name="Jorgensen R.E."/>
            <person name="Joubert Y."/>
            <person name="Kaplan A."/>
            <person name="Kroger N."/>
            <person name="Kroth P.G."/>
            <person name="La Roche J."/>
            <person name="Lindquist E."/>
            <person name="Lommer M."/>
            <person name="Martin-Jezequel V."/>
            <person name="Lopez P.J."/>
            <person name="Lucas S."/>
            <person name="Mangogna M."/>
            <person name="McGinnis K."/>
            <person name="Medlin L.K."/>
            <person name="Montsant A."/>
            <person name="Oudot-Le Secq M.P."/>
            <person name="Napoli C."/>
            <person name="Obornik M."/>
            <person name="Parker M.S."/>
            <person name="Petit J.L."/>
            <person name="Porcel B.M."/>
            <person name="Poulsen N."/>
            <person name="Robison M."/>
            <person name="Rychlewski L."/>
            <person name="Rynearson T.A."/>
            <person name="Schmutz J."/>
            <person name="Shapiro H."/>
            <person name="Siaut M."/>
            <person name="Stanley M."/>
            <person name="Sussman M.R."/>
            <person name="Taylor A.R."/>
            <person name="Vardi A."/>
            <person name="von Dassow P."/>
            <person name="Vyverman W."/>
            <person name="Willis A."/>
            <person name="Wyrwicz L.S."/>
            <person name="Rokhsar D.S."/>
            <person name="Weissenbach J."/>
            <person name="Armbrust E.V."/>
            <person name="Green B.R."/>
            <person name="Van de Peer Y."/>
            <person name="Grigoriev I.V."/>
        </authorList>
    </citation>
    <scope>NUCLEOTIDE SEQUENCE [LARGE SCALE GENOMIC DNA]</scope>
    <source>
        <strain evidence="1 2">CCMP1335</strain>
    </source>
</reference>
<evidence type="ECO:0000313" key="2">
    <source>
        <dbReference type="Proteomes" id="UP000001449"/>
    </source>
</evidence>
<organism evidence="1 2">
    <name type="scientific">Thalassiosira pseudonana</name>
    <name type="common">Marine diatom</name>
    <name type="synonym">Cyclotella nana</name>
    <dbReference type="NCBI Taxonomy" id="35128"/>
    <lineage>
        <taxon>Eukaryota</taxon>
        <taxon>Sar</taxon>
        <taxon>Stramenopiles</taxon>
        <taxon>Ochrophyta</taxon>
        <taxon>Bacillariophyta</taxon>
        <taxon>Coscinodiscophyceae</taxon>
        <taxon>Thalassiosirophycidae</taxon>
        <taxon>Thalassiosirales</taxon>
        <taxon>Thalassiosiraceae</taxon>
        <taxon>Thalassiosira</taxon>
    </lineage>
</organism>
<evidence type="ECO:0000313" key="1">
    <source>
        <dbReference type="EMBL" id="EED87539.1"/>
    </source>
</evidence>
<dbReference type="RefSeq" id="XP_002295235.1">
    <property type="nucleotide sequence ID" value="XM_002295199.1"/>
</dbReference>
<protein>
    <recommendedName>
        <fullName evidence="3">VOC domain-containing protein</fullName>
    </recommendedName>
</protein>